<organism evidence="1 2">
    <name type="scientific">Dioscorea alata</name>
    <name type="common">Purple yam</name>
    <dbReference type="NCBI Taxonomy" id="55571"/>
    <lineage>
        <taxon>Eukaryota</taxon>
        <taxon>Viridiplantae</taxon>
        <taxon>Streptophyta</taxon>
        <taxon>Embryophyta</taxon>
        <taxon>Tracheophyta</taxon>
        <taxon>Spermatophyta</taxon>
        <taxon>Magnoliopsida</taxon>
        <taxon>Liliopsida</taxon>
        <taxon>Dioscoreales</taxon>
        <taxon>Dioscoreaceae</taxon>
        <taxon>Dioscorea</taxon>
    </lineage>
</organism>
<dbReference type="EMBL" id="CM037023">
    <property type="protein sequence ID" value="KAH7665220.1"/>
    <property type="molecule type" value="Genomic_DNA"/>
</dbReference>
<comment type="caution">
    <text evidence="1">The sequence shown here is derived from an EMBL/GenBank/DDBJ whole genome shotgun (WGS) entry which is preliminary data.</text>
</comment>
<gene>
    <name evidence="1" type="ORF">IHE45_13G018600</name>
</gene>
<evidence type="ECO:0000313" key="2">
    <source>
        <dbReference type="Proteomes" id="UP000827976"/>
    </source>
</evidence>
<keyword evidence="2" id="KW-1185">Reference proteome</keyword>
<accession>A0ACB7UWS0</accession>
<keyword evidence="1" id="KW-0560">Oxidoreductase</keyword>
<sequence>MASLLLFITTILISSLFIIIFCIANQKNNKSKAHHLSLPPGPRGWPIIGNLLQLGTKPHETLHALSKIYGPLLRLRFGSVTVVVANTAEVASQFLRTLDANFSNRPPNSIAEHFAYNYQSPAFVPYGPRWRMFRRLCTTNLFSTKALDDLRHVREEEVALLARKFVQAKDTNTSVGVEVGKEVDACAANALTRALFKRRVFEEENGPDGGEFKKALEEVLKLSAAFNVEDFIPFLKALNVRGFVTRLKKVHHWYDDTLTKIMEEHKTKTKIVSGGESEGKDFLSMLLGLKKGVNGDEVADNKLTDTDIKALLTWALVELIRHPEILTAAQKELDSIVGQSRLVSELDLNNVPVLQAIIKETFRLHPPAPLLIPHTASEACENADVDLKGSHFELIPFGAGRRICLGMRLGLRMTTLLVASLVHGFDWALPDGLTPETLNMDVEFGLTLERSVPLVARPIPRLAHEAYEV</sequence>
<dbReference type="EC" id="1.14.14.82" evidence="1"/>
<proteinExistence type="predicted"/>
<dbReference type="Proteomes" id="UP000827976">
    <property type="component" value="Chromosome 13"/>
</dbReference>
<name>A0ACB7UWS0_DIOAL</name>
<evidence type="ECO:0000313" key="1">
    <source>
        <dbReference type="EMBL" id="KAH7665220.1"/>
    </source>
</evidence>
<reference evidence="2" key="1">
    <citation type="journal article" date="2022" name="Nat. Commun.">
        <title>Chromosome evolution and the genetic basis of agronomically important traits in greater yam.</title>
        <authorList>
            <person name="Bredeson J.V."/>
            <person name="Lyons J.B."/>
            <person name="Oniyinde I.O."/>
            <person name="Okereke N.R."/>
            <person name="Kolade O."/>
            <person name="Nnabue I."/>
            <person name="Nwadili C.O."/>
            <person name="Hribova E."/>
            <person name="Parker M."/>
            <person name="Nwogha J."/>
            <person name="Shu S."/>
            <person name="Carlson J."/>
            <person name="Kariba R."/>
            <person name="Muthemba S."/>
            <person name="Knop K."/>
            <person name="Barton G.J."/>
            <person name="Sherwood A.V."/>
            <person name="Lopez-Montes A."/>
            <person name="Asiedu R."/>
            <person name="Jamnadass R."/>
            <person name="Muchugi A."/>
            <person name="Goodstein D."/>
            <person name="Egesi C.N."/>
            <person name="Featherston J."/>
            <person name="Asfaw A."/>
            <person name="Simpson G.G."/>
            <person name="Dolezel J."/>
            <person name="Hendre P.S."/>
            <person name="Van Deynze A."/>
            <person name="Kumar P.L."/>
            <person name="Obidiegwu J.E."/>
            <person name="Bhattacharjee R."/>
            <person name="Rokhsar D.S."/>
        </authorList>
    </citation>
    <scope>NUCLEOTIDE SEQUENCE [LARGE SCALE GENOMIC DNA]</scope>
    <source>
        <strain evidence="2">cv. TDa95/00328</strain>
    </source>
</reference>
<protein>
    <submittedName>
        <fullName evidence="1">Flavonoid 3'-monooxygenase protein</fullName>
        <ecNumber evidence="1">1.14.14.82</ecNumber>
    </submittedName>
</protein>